<dbReference type="PANTHER" id="PTHR45749:SF35">
    <property type="entry name" value="AC-LIKE TRANSPOSASE-RELATED"/>
    <property type="match status" value="1"/>
</dbReference>
<evidence type="ECO:0000313" key="2">
    <source>
        <dbReference type="Proteomes" id="UP001172457"/>
    </source>
</evidence>
<evidence type="ECO:0000313" key="1">
    <source>
        <dbReference type="EMBL" id="KAJ9557650.1"/>
    </source>
</evidence>
<name>A0AA38TMT1_9ASTR</name>
<reference evidence="1" key="1">
    <citation type="submission" date="2023-03" db="EMBL/GenBank/DDBJ databases">
        <title>Chromosome-scale reference genome and RAD-based genetic map of yellow starthistle (Centaurea solstitialis) reveal putative structural variation and QTLs associated with invader traits.</title>
        <authorList>
            <person name="Reatini B."/>
            <person name="Cang F.A."/>
            <person name="Jiang Q."/>
            <person name="Mckibben M.T.W."/>
            <person name="Barker M.S."/>
            <person name="Rieseberg L.H."/>
            <person name="Dlugosch K.M."/>
        </authorList>
    </citation>
    <scope>NUCLEOTIDE SEQUENCE</scope>
    <source>
        <strain evidence="1">CAN-66</strain>
        <tissue evidence="1">Leaf</tissue>
    </source>
</reference>
<evidence type="ECO:0008006" key="3">
    <source>
        <dbReference type="Google" id="ProtNLM"/>
    </source>
</evidence>
<sequence>MHKFVKPIGFSNEKLDKDNVEHQNDVEVEHQNVSDRDEHFDGMSEHDVEHQNDRDENVDGPCFDIYDPRNWDNLDAKSRNIIVEKGPIRELNIIMHLDTFHMLIMIKKKVPNSETRDRKWLIYSKHADKLFKSKNYRNAIANEGFRDWKHLGERLKEHEKSIEHINNMASWNELKIIASVKYLVKYILSFRGSNEMLYGNGNFLGLIEMLGQFDGVIQGHIKCIQNHEIHYHYLGPRIQNELISLLA</sequence>
<comment type="caution">
    <text evidence="1">The sequence shown here is derived from an EMBL/GenBank/DDBJ whole genome shotgun (WGS) entry which is preliminary data.</text>
</comment>
<proteinExistence type="predicted"/>
<dbReference type="EMBL" id="JARYMX010000003">
    <property type="protein sequence ID" value="KAJ9557650.1"/>
    <property type="molecule type" value="Genomic_DNA"/>
</dbReference>
<organism evidence="1 2">
    <name type="scientific">Centaurea solstitialis</name>
    <name type="common">yellow star-thistle</name>
    <dbReference type="NCBI Taxonomy" id="347529"/>
    <lineage>
        <taxon>Eukaryota</taxon>
        <taxon>Viridiplantae</taxon>
        <taxon>Streptophyta</taxon>
        <taxon>Embryophyta</taxon>
        <taxon>Tracheophyta</taxon>
        <taxon>Spermatophyta</taxon>
        <taxon>Magnoliopsida</taxon>
        <taxon>eudicotyledons</taxon>
        <taxon>Gunneridae</taxon>
        <taxon>Pentapetalae</taxon>
        <taxon>asterids</taxon>
        <taxon>campanulids</taxon>
        <taxon>Asterales</taxon>
        <taxon>Asteraceae</taxon>
        <taxon>Carduoideae</taxon>
        <taxon>Cardueae</taxon>
        <taxon>Centaureinae</taxon>
        <taxon>Centaurea</taxon>
    </lineage>
</organism>
<dbReference type="Proteomes" id="UP001172457">
    <property type="component" value="Chromosome 3"/>
</dbReference>
<dbReference type="AlphaFoldDB" id="A0AA38TMT1"/>
<accession>A0AA38TMT1</accession>
<gene>
    <name evidence="1" type="ORF">OSB04_012264</name>
</gene>
<protein>
    <recommendedName>
        <fullName evidence="3">DUF4371 domain-containing protein</fullName>
    </recommendedName>
</protein>
<keyword evidence="2" id="KW-1185">Reference proteome</keyword>
<dbReference type="PANTHER" id="PTHR45749">
    <property type="match status" value="1"/>
</dbReference>